<evidence type="ECO:0000313" key="3">
    <source>
        <dbReference type="EMBL" id="GGX76226.1"/>
    </source>
</evidence>
<proteinExistence type="predicted"/>
<comment type="caution">
    <text evidence="3">The sequence shown here is derived from an EMBL/GenBank/DDBJ whole genome shotgun (WGS) entry which is preliminary data.</text>
</comment>
<feature type="transmembrane region" description="Helical" evidence="2">
    <location>
        <begin position="250"/>
        <end position="267"/>
    </location>
</feature>
<protein>
    <submittedName>
        <fullName evidence="3">Uncharacterized protein</fullName>
    </submittedName>
</protein>
<feature type="transmembrane region" description="Helical" evidence="2">
    <location>
        <begin position="186"/>
        <end position="204"/>
    </location>
</feature>
<keyword evidence="2" id="KW-0812">Transmembrane</keyword>
<organism evidence="3 4">
    <name type="scientific">Streptomyces hiroshimensis</name>
    <dbReference type="NCBI Taxonomy" id="66424"/>
    <lineage>
        <taxon>Bacteria</taxon>
        <taxon>Bacillati</taxon>
        <taxon>Actinomycetota</taxon>
        <taxon>Actinomycetes</taxon>
        <taxon>Kitasatosporales</taxon>
        <taxon>Streptomycetaceae</taxon>
        <taxon>Streptomyces</taxon>
    </lineage>
</organism>
<evidence type="ECO:0000256" key="2">
    <source>
        <dbReference type="SAM" id="Phobius"/>
    </source>
</evidence>
<sequence length="305" mass="32018">MTVLFQIAGTVVLALAVSLGAVVFFRTVRVQRAPIGTFNGRDITMTMGFVLVLPYVYLALPGATLPTLLALAFAGGLTVGYQAVVPDGRIRWALIAALLVTVMTCSLAIGSDSPAYWLANSCLVGLIVVSATNLNVQGGMRLRHVALFLLALTAYDAFFATVVPLTQELADAIQGYPFAPTAGMRIGGLAAVVGMGDLLAYALYTTAAYKAYGRPGLATALTLVTLFGAVAPSATLHITTAVTGQEPSLVPAQIFFGPVAFLGYLVLRRRGPERRMAQVPAPRAVRRTATRQPDPVLGSGDPRPV</sequence>
<feature type="transmembrane region" description="Helical" evidence="2">
    <location>
        <begin position="216"/>
        <end position="238"/>
    </location>
</feature>
<accession>A0ABQ2Y9N4</accession>
<feature type="transmembrane region" description="Helical" evidence="2">
    <location>
        <begin position="115"/>
        <end position="134"/>
    </location>
</feature>
<dbReference type="EMBL" id="BMUT01000003">
    <property type="protein sequence ID" value="GGX76226.1"/>
    <property type="molecule type" value="Genomic_DNA"/>
</dbReference>
<evidence type="ECO:0000256" key="1">
    <source>
        <dbReference type="SAM" id="MobiDB-lite"/>
    </source>
</evidence>
<keyword evidence="2" id="KW-1133">Transmembrane helix</keyword>
<keyword evidence="2" id="KW-0472">Membrane</keyword>
<gene>
    <name evidence="3" type="ORF">GCM10010324_22330</name>
</gene>
<dbReference type="Proteomes" id="UP000659223">
    <property type="component" value="Unassembled WGS sequence"/>
</dbReference>
<feature type="transmembrane region" description="Helical" evidence="2">
    <location>
        <begin position="6"/>
        <end position="28"/>
    </location>
</feature>
<reference evidence="4" key="1">
    <citation type="journal article" date="2019" name="Int. J. Syst. Evol. Microbiol.">
        <title>The Global Catalogue of Microorganisms (GCM) 10K type strain sequencing project: providing services to taxonomists for standard genome sequencing and annotation.</title>
        <authorList>
            <consortium name="The Broad Institute Genomics Platform"/>
            <consortium name="The Broad Institute Genome Sequencing Center for Infectious Disease"/>
            <person name="Wu L."/>
            <person name="Ma J."/>
        </authorList>
    </citation>
    <scope>NUCLEOTIDE SEQUENCE [LARGE SCALE GENOMIC DNA]</scope>
    <source>
        <strain evidence="4">JCM 4586</strain>
    </source>
</reference>
<evidence type="ECO:0000313" key="4">
    <source>
        <dbReference type="Proteomes" id="UP000659223"/>
    </source>
</evidence>
<keyword evidence="4" id="KW-1185">Reference proteome</keyword>
<dbReference type="RefSeq" id="WP_190021469.1">
    <property type="nucleotide sequence ID" value="NZ_BMUT01000003.1"/>
</dbReference>
<feature type="region of interest" description="Disordered" evidence="1">
    <location>
        <begin position="277"/>
        <end position="305"/>
    </location>
</feature>
<feature type="transmembrane region" description="Helical" evidence="2">
    <location>
        <begin position="66"/>
        <end position="85"/>
    </location>
</feature>
<feature type="transmembrane region" description="Helical" evidence="2">
    <location>
        <begin position="40"/>
        <end position="60"/>
    </location>
</feature>
<feature type="transmembrane region" description="Helical" evidence="2">
    <location>
        <begin position="92"/>
        <end position="109"/>
    </location>
</feature>
<feature type="transmembrane region" description="Helical" evidence="2">
    <location>
        <begin position="146"/>
        <end position="166"/>
    </location>
</feature>
<name>A0ABQ2Y9N4_9ACTN</name>